<evidence type="ECO:0000256" key="1">
    <source>
        <dbReference type="SAM" id="Phobius"/>
    </source>
</evidence>
<feature type="transmembrane region" description="Helical" evidence="1">
    <location>
        <begin position="12"/>
        <end position="28"/>
    </location>
</feature>
<dbReference type="Proteomes" id="UP000236893">
    <property type="component" value="Unassembled WGS sequence"/>
</dbReference>
<proteinExistence type="predicted"/>
<organism evidence="2 3">
    <name type="scientific">Solitalea longa</name>
    <dbReference type="NCBI Taxonomy" id="2079460"/>
    <lineage>
        <taxon>Bacteria</taxon>
        <taxon>Pseudomonadati</taxon>
        <taxon>Bacteroidota</taxon>
        <taxon>Sphingobacteriia</taxon>
        <taxon>Sphingobacteriales</taxon>
        <taxon>Sphingobacteriaceae</taxon>
        <taxon>Solitalea</taxon>
    </lineage>
</organism>
<dbReference type="EMBL" id="PQVF01000011">
    <property type="protein sequence ID" value="POY35376.1"/>
    <property type="molecule type" value="Genomic_DNA"/>
</dbReference>
<feature type="transmembrane region" description="Helical" evidence="1">
    <location>
        <begin position="123"/>
        <end position="144"/>
    </location>
</feature>
<sequence length="156" mass="17909">MNTKLLLPNKFKPTGWILLTVGIIGTIWEPSFPWLSTNVFGIITSNLGRSLDLFKVTSDNLSNELFWSLTIIGGLLVAFSKEKIEDEFIANLRLSSFMWAVFINYVVLLFTVLFVYGPSFISVMLTNMFTVLIIFIIRFNYVLYKASRKLANEKYN</sequence>
<reference evidence="2 3" key="1">
    <citation type="submission" date="2018-01" db="EMBL/GenBank/DDBJ databases">
        <authorList>
            <person name="Gaut B.S."/>
            <person name="Morton B.R."/>
            <person name="Clegg M.T."/>
            <person name="Duvall M.R."/>
        </authorList>
    </citation>
    <scope>NUCLEOTIDE SEQUENCE [LARGE SCALE GENOMIC DNA]</scope>
    <source>
        <strain evidence="2 3">HR-AV</strain>
    </source>
</reference>
<protein>
    <submittedName>
        <fullName evidence="2">Uncharacterized protein</fullName>
    </submittedName>
</protein>
<dbReference type="AlphaFoldDB" id="A0A2S4ZYL6"/>
<gene>
    <name evidence="2" type="ORF">C3K47_15035</name>
</gene>
<dbReference type="RefSeq" id="WP_103789981.1">
    <property type="nucleotide sequence ID" value="NZ_PQVF01000011.1"/>
</dbReference>
<keyword evidence="3" id="KW-1185">Reference proteome</keyword>
<feature type="transmembrane region" description="Helical" evidence="1">
    <location>
        <begin position="65"/>
        <end position="84"/>
    </location>
</feature>
<feature type="transmembrane region" description="Helical" evidence="1">
    <location>
        <begin position="96"/>
        <end position="117"/>
    </location>
</feature>
<accession>A0A2S4ZYL6</accession>
<name>A0A2S4ZYL6_9SPHI</name>
<keyword evidence="1" id="KW-0812">Transmembrane</keyword>
<keyword evidence="1" id="KW-1133">Transmembrane helix</keyword>
<evidence type="ECO:0000313" key="2">
    <source>
        <dbReference type="EMBL" id="POY35376.1"/>
    </source>
</evidence>
<comment type="caution">
    <text evidence="2">The sequence shown here is derived from an EMBL/GenBank/DDBJ whole genome shotgun (WGS) entry which is preliminary data.</text>
</comment>
<dbReference type="OrthoDB" id="894278at2"/>
<keyword evidence="1" id="KW-0472">Membrane</keyword>
<evidence type="ECO:0000313" key="3">
    <source>
        <dbReference type="Proteomes" id="UP000236893"/>
    </source>
</evidence>